<dbReference type="AlphaFoldDB" id="A0AAW2XZZ3"/>
<accession>A0AAW2XZZ3</accession>
<protein>
    <submittedName>
        <fullName evidence="1">Uncharacterized protein</fullName>
    </submittedName>
</protein>
<reference evidence="1" key="2">
    <citation type="journal article" date="2024" name="Plant">
        <title>Genomic evolution and insights into agronomic trait innovations of Sesamum species.</title>
        <authorList>
            <person name="Miao H."/>
            <person name="Wang L."/>
            <person name="Qu L."/>
            <person name="Liu H."/>
            <person name="Sun Y."/>
            <person name="Le M."/>
            <person name="Wang Q."/>
            <person name="Wei S."/>
            <person name="Zheng Y."/>
            <person name="Lin W."/>
            <person name="Duan Y."/>
            <person name="Cao H."/>
            <person name="Xiong S."/>
            <person name="Wang X."/>
            <person name="Wei L."/>
            <person name="Li C."/>
            <person name="Ma Q."/>
            <person name="Ju M."/>
            <person name="Zhao R."/>
            <person name="Li G."/>
            <person name="Mu C."/>
            <person name="Tian Q."/>
            <person name="Mei H."/>
            <person name="Zhang T."/>
            <person name="Gao T."/>
            <person name="Zhang H."/>
        </authorList>
    </citation>
    <scope>NUCLEOTIDE SEQUENCE</scope>
    <source>
        <strain evidence="1">KEN1</strain>
    </source>
</reference>
<organism evidence="1">
    <name type="scientific">Sesamum latifolium</name>
    <dbReference type="NCBI Taxonomy" id="2727402"/>
    <lineage>
        <taxon>Eukaryota</taxon>
        <taxon>Viridiplantae</taxon>
        <taxon>Streptophyta</taxon>
        <taxon>Embryophyta</taxon>
        <taxon>Tracheophyta</taxon>
        <taxon>Spermatophyta</taxon>
        <taxon>Magnoliopsida</taxon>
        <taxon>eudicotyledons</taxon>
        <taxon>Gunneridae</taxon>
        <taxon>Pentapetalae</taxon>
        <taxon>asterids</taxon>
        <taxon>lamiids</taxon>
        <taxon>Lamiales</taxon>
        <taxon>Pedaliaceae</taxon>
        <taxon>Sesamum</taxon>
    </lineage>
</organism>
<name>A0AAW2XZZ3_9LAMI</name>
<gene>
    <name evidence="1" type="ORF">Slati_0503400</name>
</gene>
<comment type="caution">
    <text evidence="1">The sequence shown here is derived from an EMBL/GenBank/DDBJ whole genome shotgun (WGS) entry which is preliminary data.</text>
</comment>
<sequence length="89" mass="10170">MVIVTSGLKNIDIYYTEPTQSHIHVSKNFTLHEDDAEDPIADTFAKFLDVAFEPDEVECPIPPKDGPNDVDINVMAKTFAQDMWCRWEL</sequence>
<proteinExistence type="predicted"/>
<dbReference type="EMBL" id="JACGWN010000002">
    <property type="protein sequence ID" value="KAL0458762.1"/>
    <property type="molecule type" value="Genomic_DNA"/>
</dbReference>
<reference evidence="1" key="1">
    <citation type="submission" date="2020-06" db="EMBL/GenBank/DDBJ databases">
        <authorList>
            <person name="Li T."/>
            <person name="Hu X."/>
            <person name="Zhang T."/>
            <person name="Song X."/>
            <person name="Zhang H."/>
            <person name="Dai N."/>
            <person name="Sheng W."/>
            <person name="Hou X."/>
            <person name="Wei L."/>
        </authorList>
    </citation>
    <scope>NUCLEOTIDE SEQUENCE</scope>
    <source>
        <strain evidence="1">KEN1</strain>
        <tissue evidence="1">Leaf</tissue>
    </source>
</reference>
<evidence type="ECO:0000313" key="1">
    <source>
        <dbReference type="EMBL" id="KAL0458762.1"/>
    </source>
</evidence>